<dbReference type="STRING" id="178035.A0A154PGP7"/>
<evidence type="ECO:0000256" key="8">
    <source>
        <dbReference type="ARBA" id="ARBA00023010"/>
    </source>
</evidence>
<gene>
    <name evidence="13" type="ORF">WN55_01677</name>
</gene>
<evidence type="ECO:0000256" key="11">
    <source>
        <dbReference type="SAM" id="MobiDB-lite"/>
    </source>
</evidence>
<dbReference type="SUPFAM" id="SSF48371">
    <property type="entry name" value="ARM repeat"/>
    <property type="match status" value="1"/>
</dbReference>
<dbReference type="GO" id="GO:0015031">
    <property type="term" value="P:protein transport"/>
    <property type="evidence" value="ECO:0007669"/>
    <property type="project" value="UniProtKB-KW"/>
</dbReference>
<dbReference type="InterPro" id="IPR050693">
    <property type="entry name" value="Hsp70_NEF-Inhibitors"/>
</dbReference>
<evidence type="ECO:0000256" key="2">
    <source>
        <dbReference type="ARBA" id="ARBA00010588"/>
    </source>
</evidence>
<keyword evidence="9" id="KW-0325">Glycoprotein</keyword>
<sequence length="456" mass="52407">MRLLIILTCLYLSPVILGNDEKNETTFVATHEWQVVKKGTPIPKGLHVRHNFQTGVTEAKLIDNEDIEEKESSEKSHSNSLALHPEKTIPEDLDPPVFSEKSNLFDYPLEELKARLKKIKQDEPESPPELIKQKFRDYETLKKELKALEINITTDSELLGNYFQKFQNHKNAITMGTLMPLEVEEVLDILYNLEYLLHHIDNAKVFTDMQGMVKIISPCLNGTNNEIKAEALRLLGTAVQSNPKVQLKALENDFVQKLLHILSTNTQIEVRSRCLFALSALIRQFPAAQKVWINHGGLEIFGKILVHDQLQIQMKVMKLISDLIIERQDLQEVANTEQSQLKTKAYLSVDLEQKILTNEYCKHLGNLMTKSFKDEIGNQFKASNYEFLETISESMITIFPVCKYEFKSSEDSLLHTIQHLLSFYQNLNTNLEQNDNDILKNLTLLIQKLQAPHDEL</sequence>
<keyword evidence="14" id="KW-1185">Reference proteome</keyword>
<evidence type="ECO:0000313" key="13">
    <source>
        <dbReference type="EMBL" id="KZC10977.1"/>
    </source>
</evidence>
<keyword evidence="10" id="KW-0175">Coiled coil</keyword>
<keyword evidence="6" id="KW-0256">Endoplasmic reticulum</keyword>
<keyword evidence="4" id="KW-0813">Transport</keyword>
<keyword evidence="8" id="KW-0811">Translocation</keyword>
<feature type="coiled-coil region" evidence="10">
    <location>
        <begin position="131"/>
        <end position="158"/>
    </location>
</feature>
<evidence type="ECO:0000256" key="3">
    <source>
        <dbReference type="ARBA" id="ARBA00015352"/>
    </source>
</evidence>
<accession>A0A154PGP7</accession>
<proteinExistence type="inferred from homology"/>
<organism evidence="13 14">
    <name type="scientific">Dufourea novaeangliae</name>
    <name type="common">Sweat bee</name>
    <dbReference type="NCBI Taxonomy" id="178035"/>
    <lineage>
        <taxon>Eukaryota</taxon>
        <taxon>Metazoa</taxon>
        <taxon>Ecdysozoa</taxon>
        <taxon>Arthropoda</taxon>
        <taxon>Hexapoda</taxon>
        <taxon>Insecta</taxon>
        <taxon>Pterygota</taxon>
        <taxon>Neoptera</taxon>
        <taxon>Endopterygota</taxon>
        <taxon>Hymenoptera</taxon>
        <taxon>Apocrita</taxon>
        <taxon>Aculeata</taxon>
        <taxon>Apoidea</taxon>
        <taxon>Anthophila</taxon>
        <taxon>Halictidae</taxon>
        <taxon>Rophitinae</taxon>
        <taxon>Dufourea</taxon>
    </lineage>
</organism>
<dbReference type="GO" id="GO:0005788">
    <property type="term" value="C:endoplasmic reticulum lumen"/>
    <property type="evidence" value="ECO:0007669"/>
    <property type="project" value="UniProtKB-SubCell"/>
</dbReference>
<evidence type="ECO:0000256" key="5">
    <source>
        <dbReference type="ARBA" id="ARBA00022729"/>
    </source>
</evidence>
<name>A0A154PGP7_DUFNO</name>
<evidence type="ECO:0000256" key="12">
    <source>
        <dbReference type="SAM" id="SignalP"/>
    </source>
</evidence>
<evidence type="ECO:0000256" key="10">
    <source>
        <dbReference type="SAM" id="Coils"/>
    </source>
</evidence>
<dbReference type="Gene3D" id="1.25.10.10">
    <property type="entry name" value="Leucine-rich Repeat Variant"/>
    <property type="match status" value="1"/>
</dbReference>
<evidence type="ECO:0000256" key="7">
    <source>
        <dbReference type="ARBA" id="ARBA00022927"/>
    </source>
</evidence>
<dbReference type="PANTHER" id="PTHR19316">
    <property type="entry name" value="PROTEIN FOLDING REGULATOR"/>
    <property type="match status" value="1"/>
</dbReference>
<feature type="signal peptide" evidence="12">
    <location>
        <begin position="1"/>
        <end position="18"/>
    </location>
</feature>
<keyword evidence="5 12" id="KW-0732">Signal</keyword>
<evidence type="ECO:0000256" key="4">
    <source>
        <dbReference type="ARBA" id="ARBA00022448"/>
    </source>
</evidence>
<dbReference type="OrthoDB" id="448649at2759"/>
<dbReference type="EMBL" id="KQ434899">
    <property type="protein sequence ID" value="KZC10977.1"/>
    <property type="molecule type" value="Genomic_DNA"/>
</dbReference>
<reference evidence="13 14" key="1">
    <citation type="submission" date="2015-07" db="EMBL/GenBank/DDBJ databases">
        <title>The genome of Dufourea novaeangliae.</title>
        <authorList>
            <person name="Pan H."/>
            <person name="Kapheim K."/>
        </authorList>
    </citation>
    <scope>NUCLEOTIDE SEQUENCE [LARGE SCALE GENOMIC DNA]</scope>
    <source>
        <strain evidence="13">0120121106</strain>
        <tissue evidence="13">Whole body</tissue>
    </source>
</reference>
<comment type="subcellular location">
    <subcellularLocation>
        <location evidence="1">Endoplasmic reticulum lumen</location>
    </subcellularLocation>
</comment>
<dbReference type="InterPro" id="IPR011989">
    <property type="entry name" value="ARM-like"/>
</dbReference>
<evidence type="ECO:0000313" key="14">
    <source>
        <dbReference type="Proteomes" id="UP000076502"/>
    </source>
</evidence>
<keyword evidence="7" id="KW-0653">Protein transport</keyword>
<evidence type="ECO:0000256" key="1">
    <source>
        <dbReference type="ARBA" id="ARBA00004319"/>
    </source>
</evidence>
<protein>
    <recommendedName>
        <fullName evidence="3">Nucleotide exchange factor SIL1</fullName>
    </recommendedName>
</protein>
<dbReference type="Proteomes" id="UP000076502">
    <property type="component" value="Unassembled WGS sequence"/>
</dbReference>
<comment type="similarity">
    <text evidence="2">Belongs to the SIL1 family.</text>
</comment>
<evidence type="ECO:0000256" key="9">
    <source>
        <dbReference type="ARBA" id="ARBA00023180"/>
    </source>
</evidence>
<dbReference type="GO" id="GO:0000774">
    <property type="term" value="F:adenyl-nucleotide exchange factor activity"/>
    <property type="evidence" value="ECO:0007669"/>
    <property type="project" value="TreeGrafter"/>
</dbReference>
<dbReference type="PANTHER" id="PTHR19316:SF35">
    <property type="entry name" value="NUCLEOTIDE EXCHANGE FACTOR SIL1"/>
    <property type="match status" value="1"/>
</dbReference>
<evidence type="ECO:0000256" key="6">
    <source>
        <dbReference type="ARBA" id="ARBA00022824"/>
    </source>
</evidence>
<dbReference type="AlphaFoldDB" id="A0A154PGP7"/>
<feature type="chain" id="PRO_5007599499" description="Nucleotide exchange factor SIL1" evidence="12">
    <location>
        <begin position="19"/>
        <end position="456"/>
    </location>
</feature>
<feature type="region of interest" description="Disordered" evidence="11">
    <location>
        <begin position="66"/>
        <end position="93"/>
    </location>
</feature>
<dbReference type="InterPro" id="IPR016024">
    <property type="entry name" value="ARM-type_fold"/>
</dbReference>